<dbReference type="Proteomes" id="UP000461730">
    <property type="component" value="Unassembled WGS sequence"/>
</dbReference>
<name>A0A7K1U2L3_9BACT</name>
<dbReference type="AlphaFoldDB" id="A0A7K1U2L3"/>
<dbReference type="EMBL" id="WRXN01000003">
    <property type="protein sequence ID" value="MVT08593.1"/>
    <property type="molecule type" value="Genomic_DNA"/>
</dbReference>
<keyword evidence="2" id="KW-1185">Reference proteome</keyword>
<evidence type="ECO:0000313" key="1">
    <source>
        <dbReference type="EMBL" id="MVT08593.1"/>
    </source>
</evidence>
<sequence length="511" mass="56195">MQSPFRYILTALAALTLGSSCKKDLGNYDYKTVGMPVIDTSGIGNPYYIERYSNLQIDPAIRYDGGDTKALKYQWLLYPYVVGSVSTPIEVKTISTQKTLDIPVIEKVGEYRVEMIATDTTNQLKVNMVFTVVVSVGIEYGVLVLHSQADSADVDFITTANAVPVAGITPKWLKNIYSSSTGSRMSGTPRFIGQERRSNTIQNWLMIGSSEHIARMNGTDFSLIREDRSMFRRADAVMDPQTFMLMGSGYSALINNKKLHVYTTTYEVDALFSAPVPGDYELAPYLAYGTSSSFVAAVYDQKYGKFIRPASITGSMIDFQAPAAGTTPAFDLRNIGKDMLYMDRGFTSYTHAFFKDRTGSGHWLYIANFNTFTDDGRLAISAKDMSTLPEIASAKFFQSSELGYMDLYATDRTIYAYDYQGTNTASVAFNGFPAGETITCMKIYKPRPNFNLSAVDGTILYVGTWNGTQGKVYELSLNGISGAIGATPLNVFEGLGRITDISAKARGAGTY</sequence>
<protein>
    <recommendedName>
        <fullName evidence="3">PKD family protein</fullName>
    </recommendedName>
</protein>
<dbReference type="Pfam" id="PF16407">
    <property type="entry name" value="PKD_2"/>
    <property type="match status" value="1"/>
</dbReference>
<gene>
    <name evidence="1" type="ORF">GO493_10005</name>
</gene>
<accession>A0A7K1U2L3</accession>
<dbReference type="InterPro" id="IPR032183">
    <property type="entry name" value="PKD-like"/>
</dbReference>
<organism evidence="1 2">
    <name type="scientific">Chitinophaga tropicalis</name>
    <dbReference type="NCBI Taxonomy" id="2683588"/>
    <lineage>
        <taxon>Bacteria</taxon>
        <taxon>Pseudomonadati</taxon>
        <taxon>Bacteroidota</taxon>
        <taxon>Chitinophagia</taxon>
        <taxon>Chitinophagales</taxon>
        <taxon>Chitinophagaceae</taxon>
        <taxon>Chitinophaga</taxon>
    </lineage>
</organism>
<reference evidence="1 2" key="1">
    <citation type="submission" date="2019-12" db="EMBL/GenBank/DDBJ databases">
        <title>Chitinophaga sp. strain ysch24 (GDMCC 1.1355), whole genome shotgun sequence.</title>
        <authorList>
            <person name="Zhang X."/>
        </authorList>
    </citation>
    <scope>NUCLEOTIDE SEQUENCE [LARGE SCALE GENOMIC DNA]</scope>
    <source>
        <strain evidence="2">ysch24</strain>
    </source>
</reference>
<evidence type="ECO:0008006" key="3">
    <source>
        <dbReference type="Google" id="ProtNLM"/>
    </source>
</evidence>
<evidence type="ECO:0000313" key="2">
    <source>
        <dbReference type="Proteomes" id="UP000461730"/>
    </source>
</evidence>
<dbReference type="PROSITE" id="PS51257">
    <property type="entry name" value="PROKAR_LIPOPROTEIN"/>
    <property type="match status" value="1"/>
</dbReference>
<proteinExistence type="predicted"/>
<comment type="caution">
    <text evidence="1">The sequence shown here is derived from an EMBL/GenBank/DDBJ whole genome shotgun (WGS) entry which is preliminary data.</text>
</comment>
<dbReference type="RefSeq" id="WP_157306010.1">
    <property type="nucleotide sequence ID" value="NZ_WRXN01000003.1"/>
</dbReference>